<accession>A0A8H8CMR3</accession>
<evidence type="ECO:0000256" key="1">
    <source>
        <dbReference type="SAM" id="Phobius"/>
    </source>
</evidence>
<dbReference type="EMBL" id="JAFIQS010000003">
    <property type="protein sequence ID" value="KAG5171108.1"/>
    <property type="molecule type" value="Genomic_DNA"/>
</dbReference>
<comment type="caution">
    <text evidence="3">The sequence shown here is derived from an EMBL/GenBank/DDBJ whole genome shotgun (WGS) entry which is preliminary data.</text>
</comment>
<reference evidence="3" key="1">
    <citation type="submission" date="2021-02" db="EMBL/GenBank/DDBJ databases">
        <title>Psilocybe cubensis genome.</title>
        <authorList>
            <person name="Mckernan K.J."/>
            <person name="Crawford S."/>
            <person name="Trippe A."/>
            <person name="Kane L.T."/>
            <person name="Mclaughlin S."/>
        </authorList>
    </citation>
    <scope>NUCLEOTIDE SEQUENCE [LARGE SCALE GENOMIC DNA]</scope>
    <source>
        <strain evidence="3">MGC-MH-2018</strain>
    </source>
</reference>
<feature type="signal peptide" evidence="2">
    <location>
        <begin position="1"/>
        <end position="21"/>
    </location>
</feature>
<dbReference type="OrthoDB" id="2576311at2759"/>
<dbReference type="CDD" id="cd12087">
    <property type="entry name" value="TM_EGFR-like"/>
    <property type="match status" value="1"/>
</dbReference>
<keyword evidence="1" id="KW-0472">Membrane</keyword>
<evidence type="ECO:0000256" key="2">
    <source>
        <dbReference type="SAM" id="SignalP"/>
    </source>
</evidence>
<feature type="transmembrane region" description="Helical" evidence="1">
    <location>
        <begin position="196"/>
        <end position="217"/>
    </location>
</feature>
<organism evidence="3">
    <name type="scientific">Psilocybe cubensis</name>
    <name type="common">Psychedelic mushroom</name>
    <name type="synonym">Stropharia cubensis</name>
    <dbReference type="NCBI Taxonomy" id="181762"/>
    <lineage>
        <taxon>Eukaryota</taxon>
        <taxon>Fungi</taxon>
        <taxon>Dikarya</taxon>
        <taxon>Basidiomycota</taxon>
        <taxon>Agaricomycotina</taxon>
        <taxon>Agaricomycetes</taxon>
        <taxon>Agaricomycetidae</taxon>
        <taxon>Agaricales</taxon>
        <taxon>Agaricineae</taxon>
        <taxon>Strophariaceae</taxon>
        <taxon>Psilocybe</taxon>
    </lineage>
</organism>
<keyword evidence="1" id="KW-0812">Transmembrane</keyword>
<evidence type="ECO:0000313" key="3">
    <source>
        <dbReference type="EMBL" id="KAG5171108.1"/>
    </source>
</evidence>
<keyword evidence="1" id="KW-1133">Transmembrane helix</keyword>
<proteinExistence type="predicted"/>
<protein>
    <submittedName>
        <fullName evidence="3">Uncharacterized protein</fullName>
    </submittedName>
</protein>
<keyword evidence="2" id="KW-0732">Signal</keyword>
<gene>
    <name evidence="3" type="ORF">JR316_003191</name>
</gene>
<dbReference type="AlphaFoldDB" id="A0A8H8CMR3"/>
<name>A0A8H8CMR3_PSICU</name>
<sequence length="346" mass="37028">MLRRWSCLILCLLTVSLRVAGQGSNVTTCVPDYAWSINNLNQTPCLVASYLESLCGIRLIVFQTARIIWDRKLSPKQTLVNAAVLHIVQSVPVEGVKGGRSRTGLHGAKIVRRFPKDIPEEVQVPEWMKINVTLTGNNFDPLIAQQVGQGTPAPTSLIPQLSSSSIPSASSPTSIIDSPTQIPEVAPSTKKSNAGAIAGGVVAGLVVIVLIILFVLWKIIRQRRNAVQKDFSFNRKALVSGTNVTSHPTGTSGITSGATGVTPMTTGVSYYSPDGPSPIPYGGQSLYATSEYRSAYSMSPTASSAMYTTPPERRSLESISPSMVQLGTYQPQRTQPLGFRGAAELS</sequence>
<feature type="chain" id="PRO_5034690335" evidence="2">
    <location>
        <begin position="22"/>
        <end position="346"/>
    </location>
</feature>